<proteinExistence type="predicted"/>
<dbReference type="EMBL" id="PKMF04000252">
    <property type="protein sequence ID" value="KAK7840876.1"/>
    <property type="molecule type" value="Genomic_DNA"/>
</dbReference>
<dbReference type="AlphaFoldDB" id="A0AAW0KSB5"/>
<protein>
    <submittedName>
        <fullName evidence="1">Nuclear pore complex protein nup43</fullName>
    </submittedName>
</protein>
<accession>A0AAW0KSB5</accession>
<comment type="caution">
    <text evidence="1">The sequence shown here is derived from an EMBL/GenBank/DDBJ whole genome shotgun (WGS) entry which is preliminary data.</text>
</comment>
<gene>
    <name evidence="1" type="primary">NUP43_2</name>
    <name evidence="1" type="ORF">CFP56_016105</name>
</gene>
<organism evidence="1 2">
    <name type="scientific">Quercus suber</name>
    <name type="common">Cork oak</name>
    <dbReference type="NCBI Taxonomy" id="58331"/>
    <lineage>
        <taxon>Eukaryota</taxon>
        <taxon>Viridiplantae</taxon>
        <taxon>Streptophyta</taxon>
        <taxon>Embryophyta</taxon>
        <taxon>Tracheophyta</taxon>
        <taxon>Spermatophyta</taxon>
        <taxon>Magnoliopsida</taxon>
        <taxon>eudicotyledons</taxon>
        <taxon>Gunneridae</taxon>
        <taxon>Pentapetalae</taxon>
        <taxon>rosids</taxon>
        <taxon>fabids</taxon>
        <taxon>Fagales</taxon>
        <taxon>Fagaceae</taxon>
        <taxon>Quercus</taxon>
    </lineage>
</organism>
<evidence type="ECO:0000313" key="2">
    <source>
        <dbReference type="Proteomes" id="UP000237347"/>
    </source>
</evidence>
<reference evidence="1 2" key="1">
    <citation type="journal article" date="2018" name="Sci. Data">
        <title>The draft genome sequence of cork oak.</title>
        <authorList>
            <person name="Ramos A.M."/>
            <person name="Usie A."/>
            <person name="Barbosa P."/>
            <person name="Barros P.M."/>
            <person name="Capote T."/>
            <person name="Chaves I."/>
            <person name="Simoes F."/>
            <person name="Abreu I."/>
            <person name="Carrasquinho I."/>
            <person name="Faro C."/>
            <person name="Guimaraes J.B."/>
            <person name="Mendonca D."/>
            <person name="Nobrega F."/>
            <person name="Rodrigues L."/>
            <person name="Saibo N.J.M."/>
            <person name="Varela M.C."/>
            <person name="Egas C."/>
            <person name="Matos J."/>
            <person name="Miguel C.M."/>
            <person name="Oliveira M.M."/>
            <person name="Ricardo C.P."/>
            <person name="Goncalves S."/>
        </authorList>
    </citation>
    <scope>NUCLEOTIDE SEQUENCE [LARGE SCALE GENOMIC DNA]</scope>
    <source>
        <strain evidence="2">cv. HL8</strain>
    </source>
</reference>
<evidence type="ECO:0000313" key="1">
    <source>
        <dbReference type="EMBL" id="KAK7840876.1"/>
    </source>
</evidence>
<dbReference type="Proteomes" id="UP000237347">
    <property type="component" value="Unassembled WGS sequence"/>
</dbReference>
<name>A0AAW0KSB5_QUESU</name>
<sequence>MAITAIGTALRDPPQIHRFPQTKNIDIVRWLPQLFAFDRFTILSLFYSDSNTLSLEIHSFNPQSQTLTLTPQSIFSPPS</sequence>
<keyword evidence="2" id="KW-1185">Reference proteome</keyword>